<sequence>MKGRHSLGQQPNKCIAAIKRASGASAPDSFLCLVSAASVAGGGNWKPGGGWYAHAKKCPQAIQAAVVADAPALVEQMDFFAKKLEPAPEGGDPHVTRWCMHRHRAVPLPLSPIRSKRAAQQRPHPPIPVSPPHPPTQREWNRQ</sequence>
<evidence type="ECO:0000256" key="1">
    <source>
        <dbReference type="SAM" id="MobiDB-lite"/>
    </source>
</evidence>
<dbReference type="EMBL" id="JALJOR010000006">
    <property type="protein sequence ID" value="KAK9815535.1"/>
    <property type="molecule type" value="Genomic_DNA"/>
</dbReference>
<dbReference type="AlphaFoldDB" id="A0AAW1Q0B5"/>
<gene>
    <name evidence="2" type="ORF">WJX72_005347</name>
</gene>
<evidence type="ECO:0000313" key="3">
    <source>
        <dbReference type="Proteomes" id="UP001489004"/>
    </source>
</evidence>
<proteinExistence type="predicted"/>
<reference evidence="2 3" key="1">
    <citation type="journal article" date="2024" name="Nat. Commun.">
        <title>Phylogenomics reveals the evolutionary origins of lichenization in chlorophyte algae.</title>
        <authorList>
            <person name="Puginier C."/>
            <person name="Libourel C."/>
            <person name="Otte J."/>
            <person name="Skaloud P."/>
            <person name="Haon M."/>
            <person name="Grisel S."/>
            <person name="Petersen M."/>
            <person name="Berrin J.G."/>
            <person name="Delaux P.M."/>
            <person name="Dal Grande F."/>
            <person name="Keller J."/>
        </authorList>
    </citation>
    <scope>NUCLEOTIDE SEQUENCE [LARGE SCALE GENOMIC DNA]</scope>
    <source>
        <strain evidence="2 3">SAG 2043</strain>
    </source>
</reference>
<comment type="caution">
    <text evidence="2">The sequence shown here is derived from an EMBL/GenBank/DDBJ whole genome shotgun (WGS) entry which is preliminary data.</text>
</comment>
<protein>
    <submittedName>
        <fullName evidence="2">Uncharacterized protein</fullName>
    </submittedName>
</protein>
<feature type="region of interest" description="Disordered" evidence="1">
    <location>
        <begin position="109"/>
        <end position="143"/>
    </location>
</feature>
<accession>A0AAW1Q0B5</accession>
<dbReference type="Proteomes" id="UP001489004">
    <property type="component" value="Unassembled WGS sequence"/>
</dbReference>
<organism evidence="2 3">
    <name type="scientific">[Myrmecia] bisecta</name>
    <dbReference type="NCBI Taxonomy" id="41462"/>
    <lineage>
        <taxon>Eukaryota</taxon>
        <taxon>Viridiplantae</taxon>
        <taxon>Chlorophyta</taxon>
        <taxon>core chlorophytes</taxon>
        <taxon>Trebouxiophyceae</taxon>
        <taxon>Trebouxiales</taxon>
        <taxon>Trebouxiaceae</taxon>
        <taxon>Myrmecia</taxon>
    </lineage>
</organism>
<feature type="compositionally biased region" description="Pro residues" evidence="1">
    <location>
        <begin position="123"/>
        <end position="135"/>
    </location>
</feature>
<evidence type="ECO:0000313" key="2">
    <source>
        <dbReference type="EMBL" id="KAK9815535.1"/>
    </source>
</evidence>
<name>A0AAW1Q0B5_9CHLO</name>
<keyword evidence="3" id="KW-1185">Reference proteome</keyword>